<feature type="transmembrane region" description="Helical" evidence="12">
    <location>
        <begin position="1009"/>
        <end position="1026"/>
    </location>
</feature>
<keyword evidence="17" id="KW-1185">Reference proteome</keyword>
<dbReference type="AlphaFoldDB" id="A0A9Q0G8H2"/>
<dbReference type="PANTHER" id="PTHR48062:SF21">
    <property type="entry name" value="RECEPTOR-LIKE PROTEIN 12"/>
    <property type="match status" value="1"/>
</dbReference>
<dbReference type="SMART" id="SM00369">
    <property type="entry name" value="LRR_TYP"/>
    <property type="match status" value="10"/>
</dbReference>
<evidence type="ECO:0000256" key="9">
    <source>
        <dbReference type="ARBA" id="ARBA00023136"/>
    </source>
</evidence>
<evidence type="ECO:0000313" key="16">
    <source>
        <dbReference type="EMBL" id="KAJ4845066.1"/>
    </source>
</evidence>
<feature type="chain" id="PRO_5040192286" description="Leucine-rich repeat-containing N-terminal plant-type domain-containing protein" evidence="13">
    <location>
        <begin position="23"/>
        <end position="1041"/>
    </location>
</feature>
<comment type="similarity">
    <text evidence="2">Belongs to the RLP family.</text>
</comment>
<evidence type="ECO:0000259" key="15">
    <source>
        <dbReference type="Pfam" id="PF23598"/>
    </source>
</evidence>
<keyword evidence="4" id="KW-0433">Leucine-rich repeat</keyword>
<proteinExistence type="inferred from homology"/>
<dbReference type="PANTHER" id="PTHR48062">
    <property type="entry name" value="RECEPTOR-LIKE PROTEIN 14"/>
    <property type="match status" value="1"/>
</dbReference>
<evidence type="ECO:0000256" key="5">
    <source>
        <dbReference type="ARBA" id="ARBA00022692"/>
    </source>
</evidence>
<keyword evidence="7" id="KW-0677">Repeat</keyword>
<keyword evidence="6 13" id="KW-0732">Signal</keyword>
<keyword evidence="11" id="KW-0325">Glycoprotein</keyword>
<evidence type="ECO:0000256" key="1">
    <source>
        <dbReference type="ARBA" id="ARBA00004251"/>
    </source>
</evidence>
<evidence type="ECO:0000256" key="3">
    <source>
        <dbReference type="ARBA" id="ARBA00022475"/>
    </source>
</evidence>
<evidence type="ECO:0000256" key="13">
    <source>
        <dbReference type="SAM" id="SignalP"/>
    </source>
</evidence>
<dbReference type="PROSITE" id="PS51450">
    <property type="entry name" value="LRR"/>
    <property type="match status" value="1"/>
</dbReference>
<dbReference type="Pfam" id="PF23598">
    <property type="entry name" value="LRR_14"/>
    <property type="match status" value="1"/>
</dbReference>
<dbReference type="InterPro" id="IPR032675">
    <property type="entry name" value="LRR_dom_sf"/>
</dbReference>
<accession>A0A9Q0G8H2</accession>
<feature type="transmembrane region" description="Helical" evidence="12">
    <location>
        <begin position="981"/>
        <end position="1002"/>
    </location>
</feature>
<dbReference type="SUPFAM" id="SSF52047">
    <property type="entry name" value="RNI-like"/>
    <property type="match status" value="1"/>
</dbReference>
<reference evidence="16" key="2">
    <citation type="journal article" date="2023" name="Plants (Basel)">
        <title>Annotation of the Turnera subulata (Passifloraceae) Draft Genome Reveals the S-Locus Evolved after the Divergence of Turneroideae from Passifloroideae in a Stepwise Manner.</title>
        <authorList>
            <person name="Henning P.M."/>
            <person name="Roalson E.H."/>
            <person name="Mir W."/>
            <person name="McCubbin A.G."/>
            <person name="Shore J.S."/>
        </authorList>
    </citation>
    <scope>NUCLEOTIDE SEQUENCE</scope>
    <source>
        <strain evidence="16">F60SS</strain>
    </source>
</reference>
<keyword evidence="8 12" id="KW-1133">Transmembrane helix</keyword>
<evidence type="ECO:0000256" key="8">
    <source>
        <dbReference type="ARBA" id="ARBA00022989"/>
    </source>
</evidence>
<feature type="domain" description="Leucine-rich repeat-containing N-terminal plant-type" evidence="14">
    <location>
        <begin position="25"/>
        <end position="66"/>
    </location>
</feature>
<organism evidence="16 17">
    <name type="scientific">Turnera subulata</name>
    <dbReference type="NCBI Taxonomy" id="218843"/>
    <lineage>
        <taxon>Eukaryota</taxon>
        <taxon>Viridiplantae</taxon>
        <taxon>Streptophyta</taxon>
        <taxon>Embryophyta</taxon>
        <taxon>Tracheophyta</taxon>
        <taxon>Spermatophyta</taxon>
        <taxon>Magnoliopsida</taxon>
        <taxon>eudicotyledons</taxon>
        <taxon>Gunneridae</taxon>
        <taxon>Pentapetalae</taxon>
        <taxon>rosids</taxon>
        <taxon>fabids</taxon>
        <taxon>Malpighiales</taxon>
        <taxon>Passifloraceae</taxon>
        <taxon>Turnera</taxon>
    </lineage>
</organism>
<dbReference type="Proteomes" id="UP001141552">
    <property type="component" value="Unassembled WGS sequence"/>
</dbReference>
<evidence type="ECO:0000313" key="17">
    <source>
        <dbReference type="Proteomes" id="UP001141552"/>
    </source>
</evidence>
<dbReference type="EMBL" id="JAKUCV010001784">
    <property type="protein sequence ID" value="KAJ4845066.1"/>
    <property type="molecule type" value="Genomic_DNA"/>
</dbReference>
<evidence type="ECO:0000256" key="2">
    <source>
        <dbReference type="ARBA" id="ARBA00009592"/>
    </source>
</evidence>
<gene>
    <name evidence="16" type="ORF">Tsubulata_018281</name>
</gene>
<comment type="caution">
    <text evidence="16">The sequence shown here is derived from an EMBL/GenBank/DDBJ whole genome shotgun (WGS) entry which is preliminary data.</text>
</comment>
<dbReference type="InterPro" id="IPR051502">
    <property type="entry name" value="RLP_Defense_Trigger"/>
</dbReference>
<dbReference type="Pfam" id="PF13855">
    <property type="entry name" value="LRR_8"/>
    <property type="match status" value="1"/>
</dbReference>
<dbReference type="InterPro" id="IPR003591">
    <property type="entry name" value="Leu-rich_rpt_typical-subtyp"/>
</dbReference>
<feature type="signal peptide" evidence="13">
    <location>
        <begin position="1"/>
        <end position="22"/>
    </location>
</feature>
<reference evidence="16" key="1">
    <citation type="submission" date="2022-02" db="EMBL/GenBank/DDBJ databases">
        <authorList>
            <person name="Henning P.M."/>
            <person name="McCubbin A.G."/>
            <person name="Shore J.S."/>
        </authorList>
    </citation>
    <scope>NUCLEOTIDE SEQUENCE</scope>
    <source>
        <strain evidence="16">F60SS</strain>
        <tissue evidence="16">Leaves</tissue>
    </source>
</reference>
<evidence type="ECO:0000256" key="12">
    <source>
        <dbReference type="SAM" id="Phobius"/>
    </source>
</evidence>
<sequence length="1041" mass="116242">MRPVLEWIVLIVFLLVSNCCYGCLKEERNALLQIKAWINHPNGKSLSGWVDNDEDADCCKWRRVECHTTTKRVIKLSLGWIRHWKRGDLYLNTSLFLSLKELRNLNLSFNQLVCCMQGTGALSSELRNLEVLNLNDNNLNDSVLSLLRGASSLRSLKIAGNSLTGMVHINDLGSLSNLEKLDLSDNLGLKNFISPRDVIGLRMLKSLHLDFTEIDGSTLLKLVASLPSLQTLSLEGLSQVAEVPPEFYNLTNLEELFLDGTTLPRSILLNIGALSSLKIVSLRGCTLNGTLPDVGWCELRKLEQLYLSTNELVGELPACLRNLSSLIVMDLSYNQFKGNIASSPLVDLTSLQYVSFSYNQFRVPASFASFSNHSNLKLISCDNNELSPEPNLQTSSAPVFQLNYFSMSNCTSETGKAEYPYFLYFQYDLRLVDLSHNNFGGPFPSWLVENNTMLKQLYLKNNSLEGPLQLNYPASNLTTFDISTNYMHGQTLKTICSSFPNLVNLMIAGNGLTGGIPQGFENMTNLAYLDMSNNEVSSSLFELLPSFGSSLWYLKLSNNNLEGRMSPAFFNQTRFEYLYLDNNNFSGQIPNSLSKKVFPILLDMSNNHFSGMLPGWLGNLSEVQVIDFSKNHFQGSIPGEICILAGLQFFDLSENNLSGSIPSCTNLPEISHVHLYHNQLSGPLTYAFFNSSSLVTLDLRGNKLTGRIPNWINTLSKLSILLLKGNNFDGDLPVELCLLTQLSILDLSLNMFSGRLPSCLRNINSTAIWTKNQFPSPGQSFDVPEDSWLSIGGLKLPQQGVNLIERMMLPVISVEEVIEFTTKKTYYTYKDSILNYMSGVDLSCNRFTGEIPKEIGNMRGLRALNLSHNNLTGAIPSTFSNLEQIESLDLSHNDLTGAIPQRLIELYSLAVFSVADNNLSGKTPEMKDQFATFDQTSYEGNPLLCGPPLQNSCTEISQPPSVADDSTDGLEHDGFMDMGGFYISFGLAYTTVVVTLATVLCINPHWRRVWFYFIEMFITTCYYFLVDSFLKLYQLLSGGRN</sequence>
<dbReference type="FunFam" id="3.80.10.10:FF:000041">
    <property type="entry name" value="LRR receptor-like serine/threonine-protein kinase ERECTA"/>
    <property type="match status" value="1"/>
</dbReference>
<dbReference type="FunFam" id="3.80.10.10:FF:000095">
    <property type="entry name" value="LRR receptor-like serine/threonine-protein kinase GSO1"/>
    <property type="match status" value="1"/>
</dbReference>
<dbReference type="GO" id="GO:0005886">
    <property type="term" value="C:plasma membrane"/>
    <property type="evidence" value="ECO:0007669"/>
    <property type="project" value="UniProtKB-SubCell"/>
</dbReference>
<evidence type="ECO:0008006" key="18">
    <source>
        <dbReference type="Google" id="ProtNLM"/>
    </source>
</evidence>
<dbReference type="FunFam" id="3.80.10.10:FF:000111">
    <property type="entry name" value="LRR receptor-like serine/threonine-protein kinase ERECTA"/>
    <property type="match status" value="1"/>
</dbReference>
<dbReference type="InterPro" id="IPR055414">
    <property type="entry name" value="LRR_R13L4/SHOC2-like"/>
</dbReference>
<keyword evidence="10" id="KW-0675">Receptor</keyword>
<feature type="domain" description="Disease resistance R13L4/SHOC-2-like LRR" evidence="15">
    <location>
        <begin position="153"/>
        <end position="377"/>
    </location>
</feature>
<keyword evidence="5 12" id="KW-0812">Transmembrane</keyword>
<dbReference type="Gene3D" id="3.80.10.10">
    <property type="entry name" value="Ribonuclease Inhibitor"/>
    <property type="match status" value="3"/>
</dbReference>
<dbReference type="OrthoDB" id="4691307at2759"/>
<protein>
    <recommendedName>
        <fullName evidence="18">Leucine-rich repeat-containing N-terminal plant-type domain-containing protein</fullName>
    </recommendedName>
</protein>
<evidence type="ECO:0000256" key="11">
    <source>
        <dbReference type="ARBA" id="ARBA00023180"/>
    </source>
</evidence>
<dbReference type="InterPro" id="IPR001611">
    <property type="entry name" value="Leu-rich_rpt"/>
</dbReference>
<keyword evidence="3" id="KW-1003">Cell membrane</keyword>
<dbReference type="Pfam" id="PF00560">
    <property type="entry name" value="LRR_1"/>
    <property type="match status" value="5"/>
</dbReference>
<evidence type="ECO:0000256" key="7">
    <source>
        <dbReference type="ARBA" id="ARBA00022737"/>
    </source>
</evidence>
<keyword evidence="9 12" id="KW-0472">Membrane</keyword>
<dbReference type="InterPro" id="IPR013210">
    <property type="entry name" value="LRR_N_plant-typ"/>
</dbReference>
<comment type="subcellular location">
    <subcellularLocation>
        <location evidence="1">Cell membrane</location>
        <topology evidence="1">Single-pass type I membrane protein</topology>
    </subcellularLocation>
</comment>
<evidence type="ECO:0000256" key="6">
    <source>
        <dbReference type="ARBA" id="ARBA00022729"/>
    </source>
</evidence>
<dbReference type="SUPFAM" id="SSF52058">
    <property type="entry name" value="L domain-like"/>
    <property type="match status" value="2"/>
</dbReference>
<dbReference type="PRINTS" id="PR00019">
    <property type="entry name" value="LEURICHRPT"/>
</dbReference>
<evidence type="ECO:0000256" key="10">
    <source>
        <dbReference type="ARBA" id="ARBA00023170"/>
    </source>
</evidence>
<evidence type="ECO:0000256" key="4">
    <source>
        <dbReference type="ARBA" id="ARBA00022614"/>
    </source>
</evidence>
<name>A0A9Q0G8H2_9ROSI</name>
<evidence type="ECO:0000259" key="14">
    <source>
        <dbReference type="Pfam" id="PF08263"/>
    </source>
</evidence>
<dbReference type="Pfam" id="PF08263">
    <property type="entry name" value="LRRNT_2"/>
    <property type="match status" value="1"/>
</dbReference>